<name>A0A9W9SKY9_9EURO</name>
<evidence type="ECO:0000313" key="7">
    <source>
        <dbReference type="EMBL" id="KAJ5379174.1"/>
    </source>
</evidence>
<dbReference type="InterPro" id="IPR011650">
    <property type="entry name" value="Peptidase_M20_dimer"/>
</dbReference>
<dbReference type="SUPFAM" id="SSF55031">
    <property type="entry name" value="Bacterial exopeptidase dimerisation domain"/>
    <property type="match status" value="1"/>
</dbReference>
<dbReference type="InterPro" id="IPR001261">
    <property type="entry name" value="ArgE/DapE_CS"/>
</dbReference>
<dbReference type="GO" id="GO:0016787">
    <property type="term" value="F:hydrolase activity"/>
    <property type="evidence" value="ECO:0007669"/>
    <property type="project" value="UniProtKB-KW"/>
</dbReference>
<reference evidence="7" key="2">
    <citation type="journal article" date="2023" name="IMA Fungus">
        <title>Comparative genomic study of the Penicillium genus elucidates a diverse pangenome and 15 lateral gene transfer events.</title>
        <authorList>
            <person name="Petersen C."/>
            <person name="Sorensen T."/>
            <person name="Nielsen M.R."/>
            <person name="Sondergaard T.E."/>
            <person name="Sorensen J.L."/>
            <person name="Fitzpatrick D.A."/>
            <person name="Frisvad J.C."/>
            <person name="Nielsen K.L."/>
        </authorList>
    </citation>
    <scope>NUCLEOTIDE SEQUENCE</scope>
    <source>
        <strain evidence="7">IBT 29677</strain>
    </source>
</reference>
<protein>
    <recommendedName>
        <fullName evidence="6">Peptidase M20 dimerisation domain-containing protein</fullName>
    </recommendedName>
</protein>
<dbReference type="InterPro" id="IPR002933">
    <property type="entry name" value="Peptidase_M20"/>
</dbReference>
<dbReference type="InterPro" id="IPR050072">
    <property type="entry name" value="Peptidase_M20A"/>
</dbReference>
<feature type="domain" description="Peptidase M20 dimerisation" evidence="6">
    <location>
        <begin position="162"/>
        <end position="261"/>
    </location>
</feature>
<organism evidence="7 8">
    <name type="scientific">Penicillium cosmopolitanum</name>
    <dbReference type="NCBI Taxonomy" id="1131564"/>
    <lineage>
        <taxon>Eukaryota</taxon>
        <taxon>Fungi</taxon>
        <taxon>Dikarya</taxon>
        <taxon>Ascomycota</taxon>
        <taxon>Pezizomycotina</taxon>
        <taxon>Eurotiomycetes</taxon>
        <taxon>Eurotiomycetidae</taxon>
        <taxon>Eurotiales</taxon>
        <taxon>Aspergillaceae</taxon>
        <taxon>Penicillium</taxon>
    </lineage>
</organism>
<evidence type="ECO:0000256" key="1">
    <source>
        <dbReference type="ARBA" id="ARBA00001947"/>
    </source>
</evidence>
<dbReference type="Gene3D" id="3.40.630.10">
    <property type="entry name" value="Zn peptidases"/>
    <property type="match status" value="1"/>
</dbReference>
<evidence type="ECO:0000256" key="3">
    <source>
        <dbReference type="ARBA" id="ARBA00022723"/>
    </source>
</evidence>
<keyword evidence="4" id="KW-0378">Hydrolase</keyword>
<evidence type="ECO:0000256" key="2">
    <source>
        <dbReference type="ARBA" id="ARBA00006247"/>
    </source>
</evidence>
<dbReference type="PANTHER" id="PTHR43808:SF14">
    <property type="entry name" value="PUTATIVE-RELATED"/>
    <property type="match status" value="1"/>
</dbReference>
<dbReference type="InterPro" id="IPR036264">
    <property type="entry name" value="Bact_exopeptidase_dim_dom"/>
</dbReference>
<proteinExistence type="inferred from homology"/>
<reference evidence="7" key="1">
    <citation type="submission" date="2022-12" db="EMBL/GenBank/DDBJ databases">
        <authorList>
            <person name="Petersen C."/>
        </authorList>
    </citation>
    <scope>NUCLEOTIDE SEQUENCE</scope>
    <source>
        <strain evidence="7">IBT 29677</strain>
    </source>
</reference>
<comment type="cofactor">
    <cofactor evidence="1">
        <name>Zn(2+)</name>
        <dbReference type="ChEBI" id="CHEBI:29105"/>
    </cofactor>
</comment>
<dbReference type="AlphaFoldDB" id="A0A9W9SKY9"/>
<dbReference type="GeneID" id="81375910"/>
<keyword evidence="3" id="KW-0479">Metal-binding</keyword>
<gene>
    <name evidence="7" type="ORF">N7509_012293</name>
</gene>
<dbReference type="PROSITE" id="PS00759">
    <property type="entry name" value="ARGE_DAPE_CPG2_2"/>
    <property type="match status" value="1"/>
</dbReference>
<evidence type="ECO:0000313" key="8">
    <source>
        <dbReference type="Proteomes" id="UP001147747"/>
    </source>
</evidence>
<comment type="similarity">
    <text evidence="2">Belongs to the peptidase M20A family.</text>
</comment>
<dbReference type="Proteomes" id="UP001147747">
    <property type="component" value="Unassembled WGS sequence"/>
</dbReference>
<keyword evidence="8" id="KW-1185">Reference proteome</keyword>
<keyword evidence="5" id="KW-0862">Zinc</keyword>
<dbReference type="Pfam" id="PF07687">
    <property type="entry name" value="M20_dimer"/>
    <property type="match status" value="1"/>
</dbReference>
<dbReference type="PANTHER" id="PTHR43808">
    <property type="entry name" value="ACETYLORNITHINE DEACETYLASE"/>
    <property type="match status" value="1"/>
</dbReference>
<accession>A0A9W9SKY9</accession>
<dbReference type="Gene3D" id="3.30.70.360">
    <property type="match status" value="1"/>
</dbReference>
<dbReference type="OrthoDB" id="3064516at2759"/>
<dbReference type="SUPFAM" id="SSF53187">
    <property type="entry name" value="Zn-dependent exopeptidases"/>
    <property type="match status" value="1"/>
</dbReference>
<sequence>MAKSEVVALLKQLMQIPSCSNEEQAIGIFLEQHLKSLGYTVELIPISPNSSRCNVYAYLSSSRETRVCLTAHMDTVPPHIPLRETPDRIYGRGSCDDKGPMASQIIAVEELRKEGLIEPKDVSLLFVVGEEKGGAGMLAANDVNLSWEAVVFAEPTDNLLAVGHKGHFVFDLVSEGIPSHSGYPDRGRSAISTMIAVLAELEQARFPSSDSLGPSTFHCGEIAGGEGYNILAPKCTAVCSVRVAKDLPRIEQLIEKVISRHENVYLKKRFMYPELYLDHDIPGMGTIAVSFGTDAPRLKGSIRNIYMDRVPSW</sequence>
<dbReference type="RefSeq" id="XP_056482960.1">
    <property type="nucleotide sequence ID" value="XM_056636930.1"/>
</dbReference>
<dbReference type="Pfam" id="PF01546">
    <property type="entry name" value="Peptidase_M20"/>
    <property type="match status" value="1"/>
</dbReference>
<dbReference type="EMBL" id="JAPZBU010000011">
    <property type="protein sequence ID" value="KAJ5379174.1"/>
    <property type="molecule type" value="Genomic_DNA"/>
</dbReference>
<evidence type="ECO:0000256" key="4">
    <source>
        <dbReference type="ARBA" id="ARBA00022801"/>
    </source>
</evidence>
<evidence type="ECO:0000256" key="5">
    <source>
        <dbReference type="ARBA" id="ARBA00022833"/>
    </source>
</evidence>
<evidence type="ECO:0000259" key="6">
    <source>
        <dbReference type="Pfam" id="PF07687"/>
    </source>
</evidence>
<comment type="caution">
    <text evidence="7">The sequence shown here is derived from an EMBL/GenBank/DDBJ whole genome shotgun (WGS) entry which is preliminary data.</text>
</comment>
<dbReference type="GO" id="GO:0046872">
    <property type="term" value="F:metal ion binding"/>
    <property type="evidence" value="ECO:0007669"/>
    <property type="project" value="UniProtKB-KW"/>
</dbReference>